<comment type="similarity">
    <text evidence="1">Belongs to the sulfotransferase 1 family.</text>
</comment>
<comment type="caution">
    <text evidence="4">The sequence shown here is derived from an EMBL/GenBank/DDBJ whole genome shotgun (WGS) entry which is preliminary data.</text>
</comment>
<evidence type="ECO:0000256" key="1">
    <source>
        <dbReference type="ARBA" id="ARBA00005771"/>
    </source>
</evidence>
<dbReference type="InterPro" id="IPR027417">
    <property type="entry name" value="P-loop_NTPase"/>
</dbReference>
<dbReference type="EMBL" id="JBHSWE010000001">
    <property type="protein sequence ID" value="MFC6670940.1"/>
    <property type="molecule type" value="Genomic_DNA"/>
</dbReference>
<evidence type="ECO:0000313" key="5">
    <source>
        <dbReference type="Proteomes" id="UP001596422"/>
    </source>
</evidence>
<keyword evidence="5" id="KW-1185">Reference proteome</keyword>
<protein>
    <submittedName>
        <fullName evidence="4">Sulfotransferase domain-containing protein</fullName>
    </submittedName>
</protein>
<dbReference type="RefSeq" id="WP_379909443.1">
    <property type="nucleotide sequence ID" value="NZ_JBHSWE010000001.1"/>
</dbReference>
<evidence type="ECO:0000256" key="2">
    <source>
        <dbReference type="ARBA" id="ARBA00022679"/>
    </source>
</evidence>
<dbReference type="PANTHER" id="PTHR11783">
    <property type="entry name" value="SULFOTRANSFERASE SULT"/>
    <property type="match status" value="1"/>
</dbReference>
<keyword evidence="2" id="KW-0808">Transferase</keyword>
<reference evidence="5" key="1">
    <citation type="journal article" date="2019" name="Int. J. Syst. Evol. Microbiol.">
        <title>The Global Catalogue of Microorganisms (GCM) 10K type strain sequencing project: providing services to taxonomists for standard genome sequencing and annotation.</title>
        <authorList>
            <consortium name="The Broad Institute Genomics Platform"/>
            <consortium name="The Broad Institute Genome Sequencing Center for Infectious Disease"/>
            <person name="Wu L."/>
            <person name="Ma J."/>
        </authorList>
    </citation>
    <scope>NUCLEOTIDE SEQUENCE [LARGE SCALE GENOMIC DNA]</scope>
    <source>
        <strain evidence="5">NBRC 111756</strain>
    </source>
</reference>
<feature type="domain" description="Sulfotransferase" evidence="3">
    <location>
        <begin position="199"/>
        <end position="358"/>
    </location>
</feature>
<organism evidence="4 5">
    <name type="scientific">Marinobacterium aestuariivivens</name>
    <dbReference type="NCBI Taxonomy" id="1698799"/>
    <lineage>
        <taxon>Bacteria</taxon>
        <taxon>Pseudomonadati</taxon>
        <taxon>Pseudomonadota</taxon>
        <taxon>Gammaproteobacteria</taxon>
        <taxon>Oceanospirillales</taxon>
        <taxon>Oceanospirillaceae</taxon>
        <taxon>Marinobacterium</taxon>
    </lineage>
</organism>
<evidence type="ECO:0000313" key="4">
    <source>
        <dbReference type="EMBL" id="MFC6670940.1"/>
    </source>
</evidence>
<sequence>MAGIYILATRQDARKIVDWMSYEGQISEAEIAAIVDYPDLVDDQGVHSSNIPVIGFKQLCSRLSAEDMVVVVGQQFKHAVSELFARGINNVFDGQAALASHDLSHRFIHIAAPYHIGANYPELLDDSHVHLRRYTAEPLDVNRIPGHKLFVVNSVPKSGTAWMMAMLERMLGVKAKQQITLSHVMDIIQDGSKPNVHGVVVLVRDLRDVVVSWFHDLARSDLRNGFCEPRYTDITEFYFGHLIGLLSASRRYAFGNLADWLNLVTCNGFPIVRYEDLVRDTSYRLRKVMNFWKVRVPEQTIADVARRLSFDKMPQTLATQQGYVSDLVKTGHLRKGLVGVWKTELPPRVAEDIERRFSAYQQWLGYDR</sequence>
<dbReference type="Gene3D" id="3.40.50.300">
    <property type="entry name" value="P-loop containing nucleotide triphosphate hydrolases"/>
    <property type="match status" value="1"/>
</dbReference>
<dbReference type="SUPFAM" id="SSF52540">
    <property type="entry name" value="P-loop containing nucleoside triphosphate hydrolases"/>
    <property type="match status" value="1"/>
</dbReference>
<name>A0ABW2A0E0_9GAMM</name>
<evidence type="ECO:0000259" key="3">
    <source>
        <dbReference type="Pfam" id="PF00685"/>
    </source>
</evidence>
<dbReference type="Proteomes" id="UP001596422">
    <property type="component" value="Unassembled WGS sequence"/>
</dbReference>
<dbReference type="InterPro" id="IPR000863">
    <property type="entry name" value="Sulfotransferase_dom"/>
</dbReference>
<dbReference type="Pfam" id="PF00685">
    <property type="entry name" value="Sulfotransfer_1"/>
    <property type="match status" value="1"/>
</dbReference>
<proteinExistence type="inferred from homology"/>
<gene>
    <name evidence="4" type="ORF">ACFQDL_13360</name>
</gene>
<accession>A0ABW2A0E0</accession>